<evidence type="ECO:0000313" key="2">
    <source>
        <dbReference type="EMBL" id="KAF5817403.1"/>
    </source>
</evidence>
<proteinExistence type="predicted"/>
<comment type="caution">
    <text evidence="2">The sequence shown here is derived from an EMBL/GenBank/DDBJ whole genome shotgun (WGS) entry which is preliminary data.</text>
</comment>
<feature type="region of interest" description="Disordered" evidence="1">
    <location>
        <begin position="208"/>
        <end position="243"/>
    </location>
</feature>
<sequence length="275" mass="31057">MGWRFKDQTMSFDLGEGFVFDQELARALIEHKSPIRPLHEHFLLLGRVCFSWTQGDRDWPVIRRKRDRTIMSLLDALKVPSFDVFDFDFEDQGEDEVPLMKQVALSAQEVRPVIPQNVSKQAAAEATSSIPQSTHDQAAVEATSCIPTSLKGAACSSGSQAGKKSILDDVDSDPEVRSLDDALQYRPSSASLKSKGIAHEVDHQPLVRKRKTESVQIRSSDPLPMPKIKKTKKGSSHSGGDVMDELDEHLTGVWRRRSRKLRARRREKLMVNLRW</sequence>
<dbReference type="Gramene" id="mRNA:HanXRQr2_Chr02g0052601">
    <property type="protein sequence ID" value="mRNA:HanXRQr2_Chr02g0052601"/>
    <property type="gene ID" value="HanXRQr2_Chr02g0052601"/>
</dbReference>
<dbReference type="Proteomes" id="UP000215914">
    <property type="component" value="Unassembled WGS sequence"/>
</dbReference>
<protein>
    <submittedName>
        <fullName evidence="2">Uncharacterized protein</fullName>
    </submittedName>
</protein>
<reference evidence="2" key="1">
    <citation type="journal article" date="2017" name="Nature">
        <title>The sunflower genome provides insights into oil metabolism, flowering and Asterid evolution.</title>
        <authorList>
            <person name="Badouin H."/>
            <person name="Gouzy J."/>
            <person name="Grassa C.J."/>
            <person name="Murat F."/>
            <person name="Staton S.E."/>
            <person name="Cottret L."/>
            <person name="Lelandais-Briere C."/>
            <person name="Owens G.L."/>
            <person name="Carrere S."/>
            <person name="Mayjonade B."/>
            <person name="Legrand L."/>
            <person name="Gill N."/>
            <person name="Kane N.C."/>
            <person name="Bowers J.E."/>
            <person name="Hubner S."/>
            <person name="Bellec A."/>
            <person name="Berard A."/>
            <person name="Berges H."/>
            <person name="Blanchet N."/>
            <person name="Boniface M.C."/>
            <person name="Brunel D."/>
            <person name="Catrice O."/>
            <person name="Chaidir N."/>
            <person name="Claudel C."/>
            <person name="Donnadieu C."/>
            <person name="Faraut T."/>
            <person name="Fievet G."/>
            <person name="Helmstetter N."/>
            <person name="King M."/>
            <person name="Knapp S.J."/>
            <person name="Lai Z."/>
            <person name="Le Paslier M.C."/>
            <person name="Lippi Y."/>
            <person name="Lorenzon L."/>
            <person name="Mandel J.R."/>
            <person name="Marage G."/>
            <person name="Marchand G."/>
            <person name="Marquand E."/>
            <person name="Bret-Mestries E."/>
            <person name="Morien E."/>
            <person name="Nambeesan S."/>
            <person name="Nguyen T."/>
            <person name="Pegot-Espagnet P."/>
            <person name="Pouilly N."/>
            <person name="Raftis F."/>
            <person name="Sallet E."/>
            <person name="Schiex T."/>
            <person name="Thomas J."/>
            <person name="Vandecasteele C."/>
            <person name="Vares D."/>
            <person name="Vear F."/>
            <person name="Vautrin S."/>
            <person name="Crespi M."/>
            <person name="Mangin B."/>
            <person name="Burke J.M."/>
            <person name="Salse J."/>
            <person name="Munos S."/>
            <person name="Vincourt P."/>
            <person name="Rieseberg L.H."/>
            <person name="Langlade N.B."/>
        </authorList>
    </citation>
    <scope>NUCLEOTIDE SEQUENCE</scope>
    <source>
        <tissue evidence="2">Leaves</tissue>
    </source>
</reference>
<name>A0A9K3P018_HELAN</name>
<organism evidence="2 3">
    <name type="scientific">Helianthus annuus</name>
    <name type="common">Common sunflower</name>
    <dbReference type="NCBI Taxonomy" id="4232"/>
    <lineage>
        <taxon>Eukaryota</taxon>
        <taxon>Viridiplantae</taxon>
        <taxon>Streptophyta</taxon>
        <taxon>Embryophyta</taxon>
        <taxon>Tracheophyta</taxon>
        <taxon>Spermatophyta</taxon>
        <taxon>Magnoliopsida</taxon>
        <taxon>eudicotyledons</taxon>
        <taxon>Gunneridae</taxon>
        <taxon>Pentapetalae</taxon>
        <taxon>asterids</taxon>
        <taxon>campanulids</taxon>
        <taxon>Asterales</taxon>
        <taxon>Asteraceae</taxon>
        <taxon>Asteroideae</taxon>
        <taxon>Heliantheae alliance</taxon>
        <taxon>Heliantheae</taxon>
        <taxon>Helianthus</taxon>
    </lineage>
</organism>
<feature type="region of interest" description="Disordered" evidence="1">
    <location>
        <begin position="151"/>
        <end position="173"/>
    </location>
</feature>
<evidence type="ECO:0000313" key="3">
    <source>
        <dbReference type="Proteomes" id="UP000215914"/>
    </source>
</evidence>
<dbReference type="EMBL" id="MNCJ02000317">
    <property type="protein sequence ID" value="KAF5817403.1"/>
    <property type="molecule type" value="Genomic_DNA"/>
</dbReference>
<dbReference type="AlphaFoldDB" id="A0A9K3P018"/>
<accession>A0A9K3P018</accession>
<reference evidence="2" key="2">
    <citation type="submission" date="2020-06" db="EMBL/GenBank/DDBJ databases">
        <title>Helianthus annuus Genome sequencing and assembly Release 2.</title>
        <authorList>
            <person name="Gouzy J."/>
            <person name="Langlade N."/>
            <person name="Munos S."/>
        </authorList>
    </citation>
    <scope>NUCLEOTIDE SEQUENCE</scope>
    <source>
        <tissue evidence="2">Leaves</tissue>
    </source>
</reference>
<keyword evidence="3" id="KW-1185">Reference proteome</keyword>
<gene>
    <name evidence="2" type="ORF">HanXRQr2_Chr02g0052601</name>
</gene>
<evidence type="ECO:0000256" key="1">
    <source>
        <dbReference type="SAM" id="MobiDB-lite"/>
    </source>
</evidence>